<protein>
    <recommendedName>
        <fullName evidence="4">Transposase</fullName>
    </recommendedName>
</protein>
<evidence type="ECO:0000256" key="1">
    <source>
        <dbReference type="SAM" id="Phobius"/>
    </source>
</evidence>
<accession>A0ABD3TS12</accession>
<keyword evidence="1" id="KW-0472">Membrane</keyword>
<keyword evidence="1" id="KW-1133">Transmembrane helix</keyword>
<feature type="transmembrane region" description="Helical" evidence="1">
    <location>
        <begin position="20"/>
        <end position="39"/>
    </location>
</feature>
<evidence type="ECO:0008006" key="4">
    <source>
        <dbReference type="Google" id="ProtNLM"/>
    </source>
</evidence>
<dbReference type="AlphaFoldDB" id="A0ABD3TS12"/>
<dbReference type="PANTHER" id="PTHR47486:SF1">
    <property type="entry name" value="SIALYLTRANSFERASE-LIKE PROTEIN 1"/>
    <property type="match status" value="1"/>
</dbReference>
<dbReference type="InterPro" id="IPR044782">
    <property type="entry name" value="SIA1/STLP5"/>
</dbReference>
<proteinExistence type="predicted"/>
<dbReference type="Proteomes" id="UP001634393">
    <property type="component" value="Unassembled WGS sequence"/>
</dbReference>
<keyword evidence="1" id="KW-0812">Transmembrane</keyword>
<sequence length="193" mass="22321">MFSAQMVHSQLKLKTTLIRLLCAAAINFLSFCVVFLQNYPLDGQILSDLHSIIQQCVANRDPGLTAHIIDHCHLILKFPEGTNSSWYNAQFKIFEPFSVQYRNMTTMLTKEYLDARPDGWLDYAPKRIAQLGIDKCYNRTLCEENINVVLPAKPPFHPRQFRTRANFGKEIDSHDTVKRDNEAHVNEANKYIY</sequence>
<keyword evidence="3" id="KW-1185">Reference proteome</keyword>
<evidence type="ECO:0000313" key="2">
    <source>
        <dbReference type="EMBL" id="KAL3839198.1"/>
    </source>
</evidence>
<organism evidence="2 3">
    <name type="scientific">Penstemon smallii</name>
    <dbReference type="NCBI Taxonomy" id="265156"/>
    <lineage>
        <taxon>Eukaryota</taxon>
        <taxon>Viridiplantae</taxon>
        <taxon>Streptophyta</taxon>
        <taxon>Embryophyta</taxon>
        <taxon>Tracheophyta</taxon>
        <taxon>Spermatophyta</taxon>
        <taxon>Magnoliopsida</taxon>
        <taxon>eudicotyledons</taxon>
        <taxon>Gunneridae</taxon>
        <taxon>Pentapetalae</taxon>
        <taxon>asterids</taxon>
        <taxon>lamiids</taxon>
        <taxon>Lamiales</taxon>
        <taxon>Plantaginaceae</taxon>
        <taxon>Cheloneae</taxon>
        <taxon>Penstemon</taxon>
    </lineage>
</organism>
<comment type="caution">
    <text evidence="2">The sequence shown here is derived from an EMBL/GenBank/DDBJ whole genome shotgun (WGS) entry which is preliminary data.</text>
</comment>
<evidence type="ECO:0000313" key="3">
    <source>
        <dbReference type="Proteomes" id="UP001634393"/>
    </source>
</evidence>
<name>A0ABD3TS12_9LAMI</name>
<reference evidence="2 3" key="1">
    <citation type="submission" date="2024-12" db="EMBL/GenBank/DDBJ databases">
        <title>The unique morphological basis and parallel evolutionary history of personate flowers in Penstemon.</title>
        <authorList>
            <person name="Depatie T.H."/>
            <person name="Wessinger C.A."/>
        </authorList>
    </citation>
    <scope>NUCLEOTIDE SEQUENCE [LARGE SCALE GENOMIC DNA]</scope>
    <source>
        <strain evidence="2">WTNN_2</strain>
        <tissue evidence="2">Leaf</tissue>
    </source>
</reference>
<gene>
    <name evidence="2" type="ORF">ACJIZ3_023789</name>
</gene>
<dbReference type="EMBL" id="JBJXBP010000003">
    <property type="protein sequence ID" value="KAL3839198.1"/>
    <property type="molecule type" value="Genomic_DNA"/>
</dbReference>
<dbReference type="PANTHER" id="PTHR47486">
    <property type="entry name" value="SIALYLTRANSFERASE-LIKE PROTEIN 1"/>
    <property type="match status" value="1"/>
</dbReference>